<evidence type="ECO:0000256" key="1">
    <source>
        <dbReference type="SAM" id="Coils"/>
    </source>
</evidence>
<feature type="chain" id="PRO_5031282474" description="YfhG lipoprotein" evidence="2">
    <location>
        <begin position="33"/>
        <end position="214"/>
    </location>
</feature>
<keyword evidence="4" id="KW-1185">Reference proteome</keyword>
<reference evidence="3 4" key="1">
    <citation type="submission" date="2020-08" db="EMBL/GenBank/DDBJ databases">
        <title>Functional genomics of gut bacteria from endangered species of beetles.</title>
        <authorList>
            <person name="Carlos-Shanley C."/>
        </authorList>
    </citation>
    <scope>NUCLEOTIDE SEQUENCE [LARGE SCALE GENOMIC DNA]</scope>
    <source>
        <strain evidence="3 4">S00198</strain>
    </source>
</reference>
<protein>
    <recommendedName>
        <fullName evidence="5">YfhG lipoprotein</fullName>
    </recommendedName>
</protein>
<name>A0A7X0PE55_9BURK</name>
<evidence type="ECO:0000313" key="4">
    <source>
        <dbReference type="Proteomes" id="UP000575083"/>
    </source>
</evidence>
<comment type="caution">
    <text evidence="3">The sequence shown here is derived from an EMBL/GenBank/DDBJ whole genome shotgun (WGS) entry which is preliminary data.</text>
</comment>
<organism evidence="3 4">
    <name type="scientific">Acidovorax soli</name>
    <dbReference type="NCBI Taxonomy" id="592050"/>
    <lineage>
        <taxon>Bacteria</taxon>
        <taxon>Pseudomonadati</taxon>
        <taxon>Pseudomonadota</taxon>
        <taxon>Betaproteobacteria</taxon>
        <taxon>Burkholderiales</taxon>
        <taxon>Comamonadaceae</taxon>
        <taxon>Acidovorax</taxon>
    </lineage>
</organism>
<proteinExistence type="predicted"/>
<dbReference type="EMBL" id="JACHLK010000004">
    <property type="protein sequence ID" value="MBB6559912.1"/>
    <property type="molecule type" value="Genomic_DNA"/>
</dbReference>
<sequence length="214" mass="22911">MPPSPSLRRARRFPIGTLVLAPAALLAGCTSPAPPRSPPAPVAVVVPAPLPVPPPAEPTPLPAAPAMPPAPEVSQVALTLAYADRVQRMAPAELTREIARLGEAEDTLAASPLNLALALAQTRQPVDTARALALVQRLLGHNDAATQPLHPLARLLEGRLLQQRRLEEQLERQAQQLREAQRRTDQLNERLEAVRAIERSMTARPAAPAASEAR</sequence>
<evidence type="ECO:0008006" key="5">
    <source>
        <dbReference type="Google" id="ProtNLM"/>
    </source>
</evidence>
<feature type="signal peptide" evidence="2">
    <location>
        <begin position="1"/>
        <end position="32"/>
    </location>
</feature>
<accession>A0A7X0PE55</accession>
<keyword evidence="1" id="KW-0175">Coiled coil</keyword>
<dbReference type="AlphaFoldDB" id="A0A7X0PE55"/>
<dbReference type="Proteomes" id="UP000575083">
    <property type="component" value="Unassembled WGS sequence"/>
</dbReference>
<keyword evidence="2" id="KW-0732">Signal</keyword>
<gene>
    <name evidence="3" type="ORF">HNP48_002584</name>
</gene>
<evidence type="ECO:0000313" key="3">
    <source>
        <dbReference type="EMBL" id="MBB6559912.1"/>
    </source>
</evidence>
<evidence type="ECO:0000256" key="2">
    <source>
        <dbReference type="SAM" id="SignalP"/>
    </source>
</evidence>
<feature type="coiled-coil region" evidence="1">
    <location>
        <begin position="153"/>
        <end position="197"/>
    </location>
</feature>
<dbReference type="RefSeq" id="WP_184857377.1">
    <property type="nucleotide sequence ID" value="NZ_JACHLK010000004.1"/>
</dbReference>